<name>A0ABY5FMJ3_9BACL</name>
<dbReference type="EMBL" id="CP101462">
    <property type="protein sequence ID" value="UTT42569.1"/>
    <property type="molecule type" value="Genomic_DNA"/>
</dbReference>
<evidence type="ECO:0008006" key="3">
    <source>
        <dbReference type="Google" id="ProtNLM"/>
    </source>
</evidence>
<accession>A0ABY5FMJ3</accession>
<proteinExistence type="predicted"/>
<evidence type="ECO:0000313" key="1">
    <source>
        <dbReference type="EMBL" id="UTT42569.1"/>
    </source>
</evidence>
<organism evidence="1 2">
    <name type="scientific">Exiguobacterium aurantiacum</name>
    <dbReference type="NCBI Taxonomy" id="33987"/>
    <lineage>
        <taxon>Bacteria</taxon>
        <taxon>Bacillati</taxon>
        <taxon>Bacillota</taxon>
        <taxon>Bacilli</taxon>
        <taxon>Bacillales</taxon>
        <taxon>Bacillales Family XII. Incertae Sedis</taxon>
        <taxon>Exiguobacterium</taxon>
    </lineage>
</organism>
<dbReference type="RefSeq" id="WP_255177131.1">
    <property type="nucleotide sequence ID" value="NZ_CP101462.1"/>
</dbReference>
<reference evidence="1" key="1">
    <citation type="submission" date="2022-07" db="EMBL/GenBank/DDBJ databases">
        <title>Complete genome of CX2.</title>
        <authorList>
            <person name="Cao G."/>
        </authorList>
    </citation>
    <scope>NUCLEOTIDE SEQUENCE</scope>
    <source>
        <strain evidence="1">CX2</strain>
    </source>
</reference>
<gene>
    <name evidence="1" type="ORF">NMQ00_13710</name>
</gene>
<protein>
    <recommendedName>
        <fullName evidence="3">Uroporphyrinogen decarboxylase (URO-D) domain-containing protein</fullName>
    </recommendedName>
</protein>
<keyword evidence="2" id="KW-1185">Reference proteome</keyword>
<evidence type="ECO:0000313" key="2">
    <source>
        <dbReference type="Proteomes" id="UP001060325"/>
    </source>
</evidence>
<dbReference type="Proteomes" id="UP001060325">
    <property type="component" value="Chromosome"/>
</dbReference>
<sequence length="142" mass="16388">MSETLERYPPDQFMIPCHIIGKNFSPRVASEKTGIRFYTQTEVGEMERIGKQIATHGHASFEPPLEFQQMENPYIGLFWMVDTLTEHIDTLRSCGADHIYIDLGVIYYGDLKLGFDPDFLMKLANLKIEFWISGYEEKGENS</sequence>